<evidence type="ECO:0000313" key="1">
    <source>
        <dbReference type="EMBL" id="MBX57192.1"/>
    </source>
</evidence>
<organism evidence="1">
    <name type="scientific">Rhizophora mucronata</name>
    <name type="common">Asiatic mangrove</name>
    <dbReference type="NCBI Taxonomy" id="61149"/>
    <lineage>
        <taxon>Eukaryota</taxon>
        <taxon>Viridiplantae</taxon>
        <taxon>Streptophyta</taxon>
        <taxon>Embryophyta</taxon>
        <taxon>Tracheophyta</taxon>
        <taxon>Spermatophyta</taxon>
        <taxon>Magnoliopsida</taxon>
        <taxon>eudicotyledons</taxon>
        <taxon>Gunneridae</taxon>
        <taxon>Pentapetalae</taxon>
        <taxon>rosids</taxon>
        <taxon>fabids</taxon>
        <taxon>Malpighiales</taxon>
        <taxon>Rhizophoraceae</taxon>
        <taxon>Rhizophora</taxon>
    </lineage>
</organism>
<dbReference type="EMBL" id="GGEC01076708">
    <property type="protein sequence ID" value="MBX57192.1"/>
    <property type="molecule type" value="Transcribed_RNA"/>
</dbReference>
<accession>A0A2P2PR41</accession>
<name>A0A2P2PR41_RHIMU</name>
<dbReference type="AlphaFoldDB" id="A0A2P2PR41"/>
<proteinExistence type="predicted"/>
<sequence length="24" mass="2918">MLSMNQILFCLVKWMLFFVVQVVK</sequence>
<reference evidence="1" key="1">
    <citation type="submission" date="2018-02" db="EMBL/GenBank/DDBJ databases">
        <title>Rhizophora mucronata_Transcriptome.</title>
        <authorList>
            <person name="Meera S.P."/>
            <person name="Sreeshan A."/>
            <person name="Augustine A."/>
        </authorList>
    </citation>
    <scope>NUCLEOTIDE SEQUENCE</scope>
    <source>
        <tissue evidence="1">Leaf</tissue>
    </source>
</reference>
<protein>
    <submittedName>
        <fullName evidence="1">Uncharacterized protein</fullName>
    </submittedName>
</protein>